<dbReference type="RefSeq" id="WP_075523295.1">
    <property type="nucleotide sequence ID" value="NZ_KQ961855.1"/>
</dbReference>
<dbReference type="PATRIC" id="fig|2702.101.peg.372"/>
<dbReference type="AlphaFoldDB" id="A0A135Z9P8"/>
<dbReference type="InterPro" id="IPR013324">
    <property type="entry name" value="RNA_pol_sigma_r3/r4-like"/>
</dbReference>
<gene>
    <name evidence="2" type="ORF">HMPREF3230_00385</name>
</gene>
<feature type="domain" description="RNA polymerase sigma-70 region 4" evidence="1">
    <location>
        <begin position="94"/>
        <end position="132"/>
    </location>
</feature>
<dbReference type="GO" id="GO:0003700">
    <property type="term" value="F:DNA-binding transcription factor activity"/>
    <property type="evidence" value="ECO:0007669"/>
    <property type="project" value="InterPro"/>
</dbReference>
<dbReference type="Proteomes" id="UP000070505">
    <property type="component" value="Unassembled WGS sequence"/>
</dbReference>
<dbReference type="Pfam" id="PF04545">
    <property type="entry name" value="Sigma70_r4"/>
    <property type="match status" value="1"/>
</dbReference>
<organism evidence="2 3">
    <name type="scientific">Gardnerella vaginalis</name>
    <dbReference type="NCBI Taxonomy" id="2702"/>
    <lineage>
        <taxon>Bacteria</taxon>
        <taxon>Bacillati</taxon>
        <taxon>Actinomycetota</taxon>
        <taxon>Actinomycetes</taxon>
        <taxon>Bifidobacteriales</taxon>
        <taxon>Bifidobacteriaceae</taxon>
        <taxon>Gardnerella</taxon>
    </lineage>
</organism>
<proteinExistence type="predicted"/>
<dbReference type="GO" id="GO:0006352">
    <property type="term" value="P:DNA-templated transcription initiation"/>
    <property type="evidence" value="ECO:0007669"/>
    <property type="project" value="InterPro"/>
</dbReference>
<evidence type="ECO:0000259" key="1">
    <source>
        <dbReference type="Pfam" id="PF04545"/>
    </source>
</evidence>
<dbReference type="InterPro" id="IPR007630">
    <property type="entry name" value="RNA_pol_sigma70_r4"/>
</dbReference>
<evidence type="ECO:0000313" key="2">
    <source>
        <dbReference type="EMBL" id="KXI18367.1"/>
    </source>
</evidence>
<reference evidence="2 3" key="1">
    <citation type="submission" date="2016-02" db="EMBL/GenBank/DDBJ databases">
        <authorList>
            <person name="Wen L."/>
            <person name="He K."/>
            <person name="Yang H."/>
        </authorList>
    </citation>
    <scope>NUCLEOTIDE SEQUENCE [LARGE SCALE GENOMIC DNA]</scope>
    <source>
        <strain evidence="2 3">CMW7778B</strain>
    </source>
</reference>
<dbReference type="SUPFAM" id="SSF88659">
    <property type="entry name" value="Sigma3 and sigma4 domains of RNA polymerase sigma factors"/>
    <property type="match status" value="1"/>
</dbReference>
<accession>A0A135Z9P8</accession>
<sequence length="142" mass="16871">MNKKEYLRQAYLLDKRIKADMDELVRLRELATSVSSLRYDREYVQTTRSIEAPFVKALIRVMDLEAKINMEITLLISLKEQILDVISKLESVDEQMILRYRYMSNMTWEEIGNELHASRMTIIRWHGKALEHMVLPDNLIQI</sequence>
<evidence type="ECO:0000313" key="3">
    <source>
        <dbReference type="Proteomes" id="UP000070505"/>
    </source>
</evidence>
<dbReference type="EMBL" id="LSRC01000014">
    <property type="protein sequence ID" value="KXI18367.1"/>
    <property type="molecule type" value="Genomic_DNA"/>
</dbReference>
<comment type="caution">
    <text evidence="2">The sequence shown here is derived from an EMBL/GenBank/DDBJ whole genome shotgun (WGS) entry which is preliminary data.</text>
</comment>
<dbReference type="Gene3D" id="1.20.140.160">
    <property type="match status" value="1"/>
</dbReference>
<protein>
    <recommendedName>
        <fullName evidence="1">RNA polymerase sigma-70 region 4 domain-containing protein</fullName>
    </recommendedName>
</protein>
<name>A0A135Z9P8_GARVA</name>